<dbReference type="Proteomes" id="UP001314241">
    <property type="component" value="Unassembled WGS sequence"/>
</dbReference>
<reference evidence="8 9" key="1">
    <citation type="submission" date="2024-01" db="EMBL/GenBank/DDBJ databases">
        <authorList>
            <person name="Botero Cardona J."/>
        </authorList>
    </citation>
    <scope>NUCLEOTIDE SEQUENCE [LARGE SCALE GENOMIC DNA]</scope>
    <source>
        <strain evidence="8 9">LMG 33000</strain>
    </source>
</reference>
<dbReference type="SUPFAM" id="SSF52172">
    <property type="entry name" value="CheY-like"/>
    <property type="match status" value="1"/>
</dbReference>
<evidence type="ECO:0000259" key="7">
    <source>
        <dbReference type="PROSITE" id="PS50930"/>
    </source>
</evidence>
<evidence type="ECO:0000256" key="5">
    <source>
        <dbReference type="PROSITE-ProRule" id="PRU00169"/>
    </source>
</evidence>
<dbReference type="PANTHER" id="PTHR37299:SF3">
    <property type="entry name" value="STAGE 0 SPORULATION PROTEIN A HOMOLOG"/>
    <property type="match status" value="1"/>
</dbReference>
<keyword evidence="3" id="KW-0010">Activator</keyword>
<name>A0ABP0ET54_9LACO</name>
<dbReference type="PANTHER" id="PTHR37299">
    <property type="entry name" value="TRANSCRIPTIONAL REGULATOR-RELATED"/>
    <property type="match status" value="1"/>
</dbReference>
<evidence type="ECO:0000256" key="3">
    <source>
        <dbReference type="ARBA" id="ARBA00023159"/>
    </source>
</evidence>
<proteinExistence type="predicted"/>
<evidence type="ECO:0000256" key="1">
    <source>
        <dbReference type="ARBA" id="ARBA00022490"/>
    </source>
</evidence>
<evidence type="ECO:0000313" key="9">
    <source>
        <dbReference type="Proteomes" id="UP001314241"/>
    </source>
</evidence>
<dbReference type="PROSITE" id="PS50110">
    <property type="entry name" value="RESPONSE_REGULATORY"/>
    <property type="match status" value="1"/>
</dbReference>
<dbReference type="InterPro" id="IPR007492">
    <property type="entry name" value="LytTR_DNA-bd_dom"/>
</dbReference>
<dbReference type="Gene3D" id="3.40.50.2300">
    <property type="match status" value="1"/>
</dbReference>
<feature type="domain" description="HTH LytTR-type" evidence="7">
    <location>
        <begin position="139"/>
        <end position="233"/>
    </location>
</feature>
<dbReference type="SMART" id="SM00850">
    <property type="entry name" value="LytTR"/>
    <property type="match status" value="1"/>
</dbReference>
<gene>
    <name evidence="8" type="ORF">R54876_GBNLAHCA_00853</name>
</gene>
<comment type="caution">
    <text evidence="8">The sequence shown here is derived from an EMBL/GenBank/DDBJ whole genome shotgun (WGS) entry which is preliminary data.</text>
</comment>
<evidence type="ECO:0000256" key="4">
    <source>
        <dbReference type="ARBA" id="ARBA00037164"/>
    </source>
</evidence>
<dbReference type="InterPro" id="IPR046947">
    <property type="entry name" value="LytR-like"/>
</dbReference>
<keyword evidence="9" id="KW-1185">Reference proteome</keyword>
<evidence type="ECO:0000259" key="6">
    <source>
        <dbReference type="PROSITE" id="PS50110"/>
    </source>
</evidence>
<dbReference type="EMBL" id="CAWVOH010000002">
    <property type="protein sequence ID" value="CAK8054291.1"/>
    <property type="molecule type" value="Genomic_DNA"/>
</dbReference>
<accession>A0ABP0ET54</accession>
<dbReference type="Pfam" id="PF00072">
    <property type="entry name" value="Response_reg"/>
    <property type="match status" value="1"/>
</dbReference>
<keyword evidence="1" id="KW-0963">Cytoplasm</keyword>
<keyword evidence="2" id="KW-0902">Two-component regulatory system</keyword>
<organism evidence="8 9">
    <name type="scientific">Eupransor demetentiae</name>
    <dbReference type="NCBI Taxonomy" id="3109584"/>
    <lineage>
        <taxon>Bacteria</taxon>
        <taxon>Bacillati</taxon>
        <taxon>Bacillota</taxon>
        <taxon>Bacilli</taxon>
        <taxon>Lactobacillales</taxon>
        <taxon>Lactobacillaceae</taxon>
        <taxon>Eupransor</taxon>
    </lineage>
</organism>
<dbReference type="RefSeq" id="WP_349641846.1">
    <property type="nucleotide sequence ID" value="NZ_CAWVOH010000002.1"/>
</dbReference>
<evidence type="ECO:0000256" key="2">
    <source>
        <dbReference type="ARBA" id="ARBA00023012"/>
    </source>
</evidence>
<comment type="function">
    <text evidence="4">Required for high-level post-exponential phase expression of a series of secreted proteins.</text>
</comment>
<dbReference type="PROSITE" id="PS50930">
    <property type="entry name" value="HTH_LYTTR"/>
    <property type="match status" value="1"/>
</dbReference>
<dbReference type="Gene3D" id="2.40.50.1020">
    <property type="entry name" value="LytTr DNA-binding domain"/>
    <property type="match status" value="1"/>
</dbReference>
<dbReference type="Pfam" id="PF04397">
    <property type="entry name" value="LytTR"/>
    <property type="match status" value="1"/>
</dbReference>
<feature type="domain" description="Response regulatory" evidence="6">
    <location>
        <begin position="1"/>
        <end position="116"/>
    </location>
</feature>
<evidence type="ECO:0000313" key="8">
    <source>
        <dbReference type="EMBL" id="CAK8054291.1"/>
    </source>
</evidence>
<dbReference type="InterPro" id="IPR011006">
    <property type="entry name" value="CheY-like_superfamily"/>
</dbReference>
<sequence length="233" mass="26714">MTYYLLEDGKTYQRKIKKILPGTKAYGSPRELIAALDQDEYGHKIIILDLEIKGIRQAGFRTAQHIRRQDPHAQIIIVTSHTEMSFLCFQYQIGVIDFISKNDEEQAFQSRLQRAVQTAKDNISRIEEITEIPVRFPNGSQFIKGDLNQVDYISSEKGTHYLEIHTRSNTIKVRANLKDISAIHKNLLQIHAAYCINISQIESYRAGTQTLTLKNGTNLPVSRRFIKAIRQLA</sequence>
<keyword evidence="5" id="KW-0597">Phosphoprotein</keyword>
<protein>
    <submittedName>
        <fullName evidence="8">LytR/AlgR family (LytT)</fullName>
    </submittedName>
</protein>
<feature type="modified residue" description="4-aspartylphosphate" evidence="5">
    <location>
        <position position="49"/>
    </location>
</feature>
<dbReference type="InterPro" id="IPR001789">
    <property type="entry name" value="Sig_transdc_resp-reg_receiver"/>
</dbReference>